<evidence type="ECO:0000259" key="3">
    <source>
        <dbReference type="Pfam" id="PF17783"/>
    </source>
</evidence>
<dbReference type="InterPro" id="IPR039566">
    <property type="entry name" value="CvfB_S1_st"/>
</dbReference>
<dbReference type="PANTHER" id="PTHR37296">
    <property type="entry name" value="CONSERVED VIRULENCE FACTOR B"/>
    <property type="match status" value="1"/>
</dbReference>
<evidence type="ECO:0000313" key="5">
    <source>
        <dbReference type="Proteomes" id="UP000605253"/>
    </source>
</evidence>
<feature type="domain" description="Conserved virulence factor B-like winged helix" evidence="3">
    <location>
        <begin position="218"/>
        <end position="275"/>
    </location>
</feature>
<dbReference type="EMBL" id="BMEO01000003">
    <property type="protein sequence ID" value="GGF90859.1"/>
    <property type="molecule type" value="Genomic_DNA"/>
</dbReference>
<name>A0A917CN32_9GAMM</name>
<reference evidence="4" key="1">
    <citation type="journal article" date="2014" name="Int. J. Syst. Evol. Microbiol.">
        <title>Complete genome sequence of Corynebacterium casei LMG S-19264T (=DSM 44701T), isolated from a smear-ripened cheese.</title>
        <authorList>
            <consortium name="US DOE Joint Genome Institute (JGI-PGF)"/>
            <person name="Walter F."/>
            <person name="Albersmeier A."/>
            <person name="Kalinowski J."/>
            <person name="Ruckert C."/>
        </authorList>
    </citation>
    <scope>NUCLEOTIDE SEQUENCE</scope>
    <source>
        <strain evidence="4">CGMCC 1.12181</strain>
    </source>
</reference>
<dbReference type="Pfam" id="PF17783">
    <property type="entry name" value="WHD_CvfB"/>
    <property type="match status" value="1"/>
</dbReference>
<dbReference type="InterPro" id="IPR036388">
    <property type="entry name" value="WH-like_DNA-bd_sf"/>
</dbReference>
<proteinExistence type="inferred from homology"/>
<organism evidence="4 5">
    <name type="scientific">Marinicella pacifica</name>
    <dbReference type="NCBI Taxonomy" id="1171543"/>
    <lineage>
        <taxon>Bacteria</taxon>
        <taxon>Pseudomonadati</taxon>
        <taxon>Pseudomonadota</taxon>
        <taxon>Gammaproteobacteria</taxon>
        <taxon>Lysobacterales</taxon>
        <taxon>Marinicellaceae</taxon>
        <taxon>Marinicella</taxon>
    </lineage>
</organism>
<dbReference type="InterPro" id="IPR014464">
    <property type="entry name" value="CvfB_fam"/>
</dbReference>
<reference evidence="4" key="2">
    <citation type="submission" date="2020-09" db="EMBL/GenBank/DDBJ databases">
        <authorList>
            <person name="Sun Q."/>
            <person name="Zhou Y."/>
        </authorList>
    </citation>
    <scope>NUCLEOTIDE SEQUENCE</scope>
    <source>
        <strain evidence="4">CGMCC 1.12181</strain>
    </source>
</reference>
<dbReference type="RefSeq" id="WP_188364591.1">
    <property type="nucleotide sequence ID" value="NZ_BAABJF010000017.1"/>
</dbReference>
<dbReference type="InterPro" id="IPR012340">
    <property type="entry name" value="NA-bd_OB-fold"/>
</dbReference>
<dbReference type="Gene3D" id="1.10.10.10">
    <property type="entry name" value="Winged helix-like DNA-binding domain superfamily/Winged helix DNA-binding domain"/>
    <property type="match status" value="1"/>
</dbReference>
<dbReference type="Pfam" id="PF13509">
    <property type="entry name" value="S1_2"/>
    <property type="match status" value="2"/>
</dbReference>
<keyword evidence="5" id="KW-1185">Reference proteome</keyword>
<evidence type="ECO:0000256" key="1">
    <source>
        <dbReference type="PIRNR" id="PIRNR012524"/>
    </source>
</evidence>
<comment type="caution">
    <text evidence="4">The sequence shown here is derived from an EMBL/GenBank/DDBJ whole genome shotgun (WGS) entry which is preliminary data.</text>
</comment>
<evidence type="ECO:0000313" key="4">
    <source>
        <dbReference type="EMBL" id="GGF90859.1"/>
    </source>
</evidence>
<dbReference type="AlphaFoldDB" id="A0A917CN32"/>
<gene>
    <name evidence="4" type="ORF">GCM10011365_10000</name>
</gene>
<feature type="domain" description="Conserved virulence factor B first S1" evidence="2">
    <location>
        <begin position="70"/>
        <end position="129"/>
    </location>
</feature>
<dbReference type="Proteomes" id="UP000605253">
    <property type="component" value="Unassembled WGS sequence"/>
</dbReference>
<dbReference type="PANTHER" id="PTHR37296:SF1">
    <property type="entry name" value="CONSERVED VIRULENCE FACTOR B"/>
    <property type="match status" value="1"/>
</dbReference>
<accession>A0A917CN32</accession>
<protein>
    <submittedName>
        <fullName evidence="4">GntR family transcriptional regulator</fullName>
    </submittedName>
</protein>
<evidence type="ECO:0000259" key="2">
    <source>
        <dbReference type="Pfam" id="PF13509"/>
    </source>
</evidence>
<dbReference type="Gene3D" id="2.40.50.140">
    <property type="entry name" value="Nucleic acid-binding proteins"/>
    <property type="match status" value="1"/>
</dbReference>
<dbReference type="InterPro" id="IPR040764">
    <property type="entry name" value="CvfB_WH"/>
</dbReference>
<sequence length="277" mass="31026">MLKIGQTNHLTIQKLMTTGAKLVTDRQDTLFLPAKFVTESMNEGDNISVFIYLDKDDQPVATTEQPLVQVGQCAFLKVVDVNKTGAFLDWGLPKDLLLPYAEQKRRLQPGNKQGVYVYLDKASNRITATSRLNKFIPEINGPFKGGEQVELFFWGKTELGFKAVINNRYLGLLHHQDDYESVRVGEKRSGYIKSISPEGKINLALHLPNKAQLGDLAEQIYADLKARGGESDLTDKSNPEAIKAKWQVSKGSYKKALGKLYKQRKISLAADKIKLID</sequence>
<comment type="similarity">
    <text evidence="1">Belongs to the CvfB family.</text>
</comment>
<feature type="domain" description="Conserved virulence factor B first S1" evidence="2">
    <location>
        <begin position="4"/>
        <end position="63"/>
    </location>
</feature>
<dbReference type="PIRSF" id="PIRSF012524">
    <property type="entry name" value="YitL_S1"/>
    <property type="match status" value="1"/>
</dbReference>